<feature type="transmembrane region" description="Helical" evidence="5">
    <location>
        <begin position="394"/>
        <end position="420"/>
    </location>
</feature>
<dbReference type="EMBL" id="PVXN01000011">
    <property type="protein sequence ID" value="PRR75456.1"/>
    <property type="molecule type" value="Genomic_DNA"/>
</dbReference>
<name>A0A2T0AXB8_9CLOT</name>
<sequence length="489" mass="56101">MTFIEEMKGYVDYLKKYKFLIIALYVLIEIAIFLKIGTTNIFTFASSFFVTLFVICSMFLMFKDFETNLIVYLAGVPLIPLSLYILARLGLKFIGTPIYFIYFAIFIINVYKNRNEIDLFKVSVKGKYKGLIFVYIILIVLALISTIFSYNRLESLKLMFMVLISMILLSLTILSYKKLDRMFIEKIITYLAIGVTISSIPDIVVAIFNLVFRGVNQHLYGALGSNFMLGYTIIVLPYILMFSVNKDILPRYNWVYKILMVIQIVNLSTQKSRGILVAVAFCIILVTILDIKNYKKYLFISLIIFACLGYNVSHRWEFNEIKEEIEIKGSEALLDNGGLIGRFIEQAKSRRPIWNVALAIIFDHPYFGVGLGQFKNFYVTYGGSPKKIYMDAHNIIFDIATEVGLIFTAVFFISILILVIKSIICCVKNRRYIQILCPAIIGIMTLFIYGNITGQAFFTSTYPISITPAFVFVVIISIMVKVIKHKERE</sequence>
<dbReference type="PANTHER" id="PTHR37422:SF13">
    <property type="entry name" value="LIPOPOLYSACCHARIDE BIOSYNTHESIS PROTEIN PA4999-RELATED"/>
    <property type="match status" value="1"/>
</dbReference>
<evidence type="ECO:0000256" key="3">
    <source>
        <dbReference type="ARBA" id="ARBA00022989"/>
    </source>
</evidence>
<feature type="transmembrane region" description="Helical" evidence="5">
    <location>
        <begin position="93"/>
        <end position="111"/>
    </location>
</feature>
<feature type="transmembrane region" description="Helical" evidence="5">
    <location>
        <begin position="218"/>
        <end position="241"/>
    </location>
</feature>
<dbReference type="GO" id="GO:0016020">
    <property type="term" value="C:membrane"/>
    <property type="evidence" value="ECO:0007669"/>
    <property type="project" value="UniProtKB-SubCell"/>
</dbReference>
<evidence type="ECO:0000256" key="5">
    <source>
        <dbReference type="SAM" id="Phobius"/>
    </source>
</evidence>
<keyword evidence="2 5" id="KW-0812">Transmembrane</keyword>
<dbReference type="InterPro" id="IPR051533">
    <property type="entry name" value="WaaL-like"/>
</dbReference>
<evidence type="ECO:0000259" key="6">
    <source>
        <dbReference type="Pfam" id="PF04932"/>
    </source>
</evidence>
<evidence type="ECO:0000313" key="7">
    <source>
        <dbReference type="EMBL" id="PRR75456.1"/>
    </source>
</evidence>
<keyword evidence="3 5" id="KW-1133">Transmembrane helix</keyword>
<protein>
    <submittedName>
        <fullName evidence="7">O-Antigen ligase</fullName>
    </submittedName>
</protein>
<dbReference type="RefSeq" id="WP_106024083.1">
    <property type="nucleotide sequence ID" value="NZ_PVXN01000011.1"/>
</dbReference>
<dbReference type="PANTHER" id="PTHR37422">
    <property type="entry name" value="TEICHURONIC ACID BIOSYNTHESIS PROTEIN TUAE"/>
    <property type="match status" value="1"/>
</dbReference>
<feature type="transmembrane region" description="Helical" evidence="5">
    <location>
        <begin position="156"/>
        <end position="176"/>
    </location>
</feature>
<feature type="domain" description="O-antigen ligase-related" evidence="6">
    <location>
        <begin position="259"/>
        <end position="412"/>
    </location>
</feature>
<evidence type="ECO:0000256" key="1">
    <source>
        <dbReference type="ARBA" id="ARBA00004141"/>
    </source>
</evidence>
<feature type="transmembrane region" description="Helical" evidence="5">
    <location>
        <begin position="464"/>
        <end position="483"/>
    </location>
</feature>
<dbReference type="InterPro" id="IPR007016">
    <property type="entry name" value="O-antigen_ligase-rel_domated"/>
</dbReference>
<feature type="transmembrane region" description="Helical" evidence="5">
    <location>
        <begin position="132"/>
        <end position="150"/>
    </location>
</feature>
<keyword evidence="8" id="KW-1185">Reference proteome</keyword>
<dbReference type="OrthoDB" id="1938283at2"/>
<evidence type="ECO:0000313" key="8">
    <source>
        <dbReference type="Proteomes" id="UP000239614"/>
    </source>
</evidence>
<evidence type="ECO:0000256" key="4">
    <source>
        <dbReference type="ARBA" id="ARBA00023136"/>
    </source>
</evidence>
<feature type="transmembrane region" description="Helical" evidence="5">
    <location>
        <begin position="274"/>
        <end position="291"/>
    </location>
</feature>
<dbReference type="AlphaFoldDB" id="A0A2T0AXB8"/>
<gene>
    <name evidence="7" type="ORF">CPAL_06450</name>
</gene>
<feature type="transmembrane region" description="Helical" evidence="5">
    <location>
        <begin position="42"/>
        <end position="62"/>
    </location>
</feature>
<keyword evidence="7" id="KW-0436">Ligase</keyword>
<feature type="transmembrane region" description="Helical" evidence="5">
    <location>
        <begin position="297"/>
        <end position="313"/>
    </location>
</feature>
<dbReference type="GO" id="GO:0016874">
    <property type="term" value="F:ligase activity"/>
    <property type="evidence" value="ECO:0007669"/>
    <property type="project" value="UniProtKB-KW"/>
</dbReference>
<evidence type="ECO:0000256" key="2">
    <source>
        <dbReference type="ARBA" id="ARBA00022692"/>
    </source>
</evidence>
<feature type="transmembrane region" description="Helical" evidence="5">
    <location>
        <begin position="17"/>
        <end position="36"/>
    </location>
</feature>
<feature type="transmembrane region" description="Helical" evidence="5">
    <location>
        <begin position="69"/>
        <end position="87"/>
    </location>
</feature>
<proteinExistence type="predicted"/>
<feature type="transmembrane region" description="Helical" evidence="5">
    <location>
        <begin position="352"/>
        <end position="374"/>
    </location>
</feature>
<feature type="transmembrane region" description="Helical" evidence="5">
    <location>
        <begin position="188"/>
        <end position="212"/>
    </location>
</feature>
<organism evidence="7 8">
    <name type="scientific">Clostridium thermopalmarium DSM 5974</name>
    <dbReference type="NCBI Taxonomy" id="1121340"/>
    <lineage>
        <taxon>Bacteria</taxon>
        <taxon>Bacillati</taxon>
        <taxon>Bacillota</taxon>
        <taxon>Clostridia</taxon>
        <taxon>Eubacteriales</taxon>
        <taxon>Clostridiaceae</taxon>
        <taxon>Clostridium</taxon>
    </lineage>
</organism>
<feature type="transmembrane region" description="Helical" evidence="5">
    <location>
        <begin position="432"/>
        <end position="452"/>
    </location>
</feature>
<reference evidence="7 8" key="1">
    <citation type="submission" date="2018-03" db="EMBL/GenBank/DDBJ databases">
        <title>Genome sequence of Clostridium thermopalmarium DSM 5974.</title>
        <authorList>
            <person name="Poehlein A."/>
            <person name="Daniel R."/>
        </authorList>
    </citation>
    <scope>NUCLEOTIDE SEQUENCE [LARGE SCALE GENOMIC DNA]</scope>
    <source>
        <strain evidence="7 8">DSM 5974</strain>
    </source>
</reference>
<accession>A0A2T0AXB8</accession>
<dbReference type="Proteomes" id="UP000239614">
    <property type="component" value="Unassembled WGS sequence"/>
</dbReference>
<keyword evidence="4 5" id="KW-0472">Membrane</keyword>
<dbReference type="Pfam" id="PF04932">
    <property type="entry name" value="Wzy_C"/>
    <property type="match status" value="1"/>
</dbReference>
<comment type="subcellular location">
    <subcellularLocation>
        <location evidence="1">Membrane</location>
        <topology evidence="1">Multi-pass membrane protein</topology>
    </subcellularLocation>
</comment>
<comment type="caution">
    <text evidence="7">The sequence shown here is derived from an EMBL/GenBank/DDBJ whole genome shotgun (WGS) entry which is preliminary data.</text>
</comment>